<dbReference type="CDD" id="cd07383">
    <property type="entry name" value="MPP_Dcr2"/>
    <property type="match status" value="1"/>
</dbReference>
<proteinExistence type="predicted"/>
<dbReference type="RefSeq" id="XP_008719973.1">
    <property type="nucleotide sequence ID" value="XM_008721751.1"/>
</dbReference>
<gene>
    <name evidence="3" type="ORF">HMPREF1541_07427</name>
</gene>
<dbReference type="VEuPathDB" id="FungiDB:HMPREF1541_07427"/>
<reference evidence="3 4" key="1">
    <citation type="submission" date="2013-03" db="EMBL/GenBank/DDBJ databases">
        <title>The Genome Sequence of Phialophora europaea CBS 101466.</title>
        <authorList>
            <consortium name="The Broad Institute Genomics Platform"/>
            <person name="Cuomo C."/>
            <person name="de Hoog S."/>
            <person name="Gorbushina A."/>
            <person name="Walker B."/>
            <person name="Young S.K."/>
            <person name="Zeng Q."/>
            <person name="Gargeya S."/>
            <person name="Fitzgerald M."/>
            <person name="Haas B."/>
            <person name="Abouelleil A."/>
            <person name="Allen A.W."/>
            <person name="Alvarado L."/>
            <person name="Arachchi H.M."/>
            <person name="Berlin A.M."/>
            <person name="Chapman S.B."/>
            <person name="Gainer-Dewar J."/>
            <person name="Goldberg J."/>
            <person name="Griggs A."/>
            <person name="Gujja S."/>
            <person name="Hansen M."/>
            <person name="Howarth C."/>
            <person name="Imamovic A."/>
            <person name="Ireland A."/>
            <person name="Larimer J."/>
            <person name="McCowan C."/>
            <person name="Murphy C."/>
            <person name="Pearson M."/>
            <person name="Poon T.W."/>
            <person name="Priest M."/>
            <person name="Roberts A."/>
            <person name="Saif S."/>
            <person name="Shea T."/>
            <person name="Sisk P."/>
            <person name="Sykes S."/>
            <person name="Wortman J."/>
            <person name="Nusbaum C."/>
            <person name="Birren B."/>
        </authorList>
    </citation>
    <scope>NUCLEOTIDE SEQUENCE [LARGE SCALE GENOMIC DNA]</scope>
    <source>
        <strain evidence="3 4">CBS 101466</strain>
    </source>
</reference>
<evidence type="ECO:0000313" key="4">
    <source>
        <dbReference type="Proteomes" id="UP000030752"/>
    </source>
</evidence>
<feature type="compositionally biased region" description="Low complexity" evidence="1">
    <location>
        <begin position="314"/>
        <end position="324"/>
    </location>
</feature>
<dbReference type="STRING" id="1220924.W2RPZ6"/>
<name>W2RPZ6_CYPE1</name>
<dbReference type="InterPro" id="IPR004843">
    <property type="entry name" value="Calcineurin-like_PHP"/>
</dbReference>
<dbReference type="HOGENOM" id="CLU_019692_1_1_1"/>
<dbReference type="GO" id="GO:0005737">
    <property type="term" value="C:cytoplasm"/>
    <property type="evidence" value="ECO:0007669"/>
    <property type="project" value="TreeGrafter"/>
</dbReference>
<dbReference type="InterPro" id="IPR029052">
    <property type="entry name" value="Metallo-depent_PP-like"/>
</dbReference>
<dbReference type="Gene3D" id="3.60.21.10">
    <property type="match status" value="1"/>
</dbReference>
<dbReference type="eggNOG" id="KOG1432">
    <property type="taxonomic scope" value="Eukaryota"/>
</dbReference>
<feature type="region of interest" description="Disordered" evidence="1">
    <location>
        <begin position="300"/>
        <end position="348"/>
    </location>
</feature>
<feature type="domain" description="Calcineurin-like phosphoesterase" evidence="2">
    <location>
        <begin position="41"/>
        <end position="299"/>
    </location>
</feature>
<dbReference type="EMBL" id="KB822723">
    <property type="protein sequence ID" value="ETN37804.1"/>
    <property type="molecule type" value="Genomic_DNA"/>
</dbReference>
<organism evidence="3 4">
    <name type="scientific">Cyphellophora europaea (strain CBS 101466)</name>
    <name type="common">Phialophora europaea</name>
    <dbReference type="NCBI Taxonomy" id="1220924"/>
    <lineage>
        <taxon>Eukaryota</taxon>
        <taxon>Fungi</taxon>
        <taxon>Dikarya</taxon>
        <taxon>Ascomycota</taxon>
        <taxon>Pezizomycotina</taxon>
        <taxon>Eurotiomycetes</taxon>
        <taxon>Chaetothyriomycetidae</taxon>
        <taxon>Chaetothyriales</taxon>
        <taxon>Cyphellophoraceae</taxon>
        <taxon>Cyphellophora</taxon>
    </lineage>
</organism>
<protein>
    <recommendedName>
        <fullName evidence="2">Calcineurin-like phosphoesterase domain-containing protein</fullName>
    </recommendedName>
</protein>
<dbReference type="GO" id="GO:0016788">
    <property type="term" value="F:hydrolase activity, acting on ester bonds"/>
    <property type="evidence" value="ECO:0007669"/>
    <property type="project" value="TreeGrafter"/>
</dbReference>
<feature type="region of interest" description="Disordered" evidence="1">
    <location>
        <begin position="430"/>
        <end position="451"/>
    </location>
</feature>
<evidence type="ECO:0000313" key="3">
    <source>
        <dbReference type="EMBL" id="ETN37804.1"/>
    </source>
</evidence>
<dbReference type="Pfam" id="PF00149">
    <property type="entry name" value="Metallophos"/>
    <property type="match status" value="1"/>
</dbReference>
<dbReference type="OrthoDB" id="783096at2759"/>
<sequence length="451" mass="49399">MREQLLWMLGQLSGRHFETHKSPSPLRFPASGQFKISIFEDLHFGEAEHTTWGPRQDAATLSVMSTLLDVEKPDLVVLNGDLITGDDTFLDNSTSYLDLLVAPLISRAIPWASTYGNHDINYNLSTSALLAREHRYPLSHTQQHLSSPSAGVSNYYLPIYPPSTTSETSSDTTAPSLILYFFDSRGGRAYQRLQSDNTTIPLPSVVSPSVVSWFRATSTALATQHKRHIPSLAFVHIPSSLMRALEDDDDDLGHGVHPHRQPGLNEEPAFTPQDGDDEFVRALLDTEGLMVVFSGHQHGNDWCGARPRSRTPASSSSSSSSSSSGDKHNAPHGHGQSQKELPPPPPLFACFGRHTGYGGYGRWERGARQVVLDLKTMESGEGEGEGVGVGEIEAEIETWVRLERGGVSGHVVLNATYGEDVYPKVRKTFTRLDDDDDDDREGGVVDAEAGQ</sequence>
<dbReference type="PANTHER" id="PTHR32440:SF11">
    <property type="entry name" value="METALLOPHOSPHOESTERASE DOMAIN-CONTAINING PROTEIN"/>
    <property type="match status" value="1"/>
</dbReference>
<dbReference type="InParanoid" id="W2RPZ6"/>
<dbReference type="SUPFAM" id="SSF56300">
    <property type="entry name" value="Metallo-dependent phosphatases"/>
    <property type="match status" value="1"/>
</dbReference>
<dbReference type="GeneID" id="19974766"/>
<dbReference type="PANTHER" id="PTHR32440">
    <property type="entry name" value="PHOSPHATASE DCR2-RELATED-RELATED"/>
    <property type="match status" value="1"/>
</dbReference>
<evidence type="ECO:0000259" key="2">
    <source>
        <dbReference type="Pfam" id="PF00149"/>
    </source>
</evidence>
<dbReference type="Proteomes" id="UP000030752">
    <property type="component" value="Unassembled WGS sequence"/>
</dbReference>
<accession>W2RPZ6</accession>
<dbReference type="AlphaFoldDB" id="W2RPZ6"/>
<evidence type="ECO:0000256" key="1">
    <source>
        <dbReference type="SAM" id="MobiDB-lite"/>
    </source>
</evidence>
<keyword evidence="4" id="KW-1185">Reference proteome</keyword>
<feature type="region of interest" description="Disordered" evidence="1">
    <location>
        <begin position="248"/>
        <end position="275"/>
    </location>
</feature>